<accession>A0ABR7XTK9</accession>
<organism evidence="3 4">
    <name type="scientific">Sphingobacterium chuzhouense</name>
    <dbReference type="NCBI Taxonomy" id="1742264"/>
    <lineage>
        <taxon>Bacteria</taxon>
        <taxon>Pseudomonadati</taxon>
        <taxon>Bacteroidota</taxon>
        <taxon>Sphingobacteriia</taxon>
        <taxon>Sphingobacteriales</taxon>
        <taxon>Sphingobacteriaceae</taxon>
        <taxon>Sphingobacterium</taxon>
    </lineage>
</organism>
<reference evidence="3 4" key="1">
    <citation type="submission" date="2020-08" db="EMBL/GenBank/DDBJ databases">
        <title>Sphingobacterium sp. DN00404 isolated from aquaculture water.</title>
        <authorList>
            <person name="Zhang M."/>
        </authorList>
    </citation>
    <scope>NUCLEOTIDE SEQUENCE [LARGE SCALE GENOMIC DNA]</scope>
    <source>
        <strain evidence="3 4">KCTC 42746</strain>
    </source>
</reference>
<dbReference type="Pfam" id="PF13439">
    <property type="entry name" value="Glyco_transf_4"/>
    <property type="match status" value="1"/>
</dbReference>
<gene>
    <name evidence="3" type="ORF">H8B21_13030</name>
</gene>
<comment type="caution">
    <text evidence="3">The sequence shown here is derived from an EMBL/GenBank/DDBJ whole genome shotgun (WGS) entry which is preliminary data.</text>
</comment>
<dbReference type="InterPro" id="IPR001296">
    <property type="entry name" value="Glyco_trans_1"/>
</dbReference>
<feature type="domain" description="Glycosyltransferase subfamily 4-like N-terminal" evidence="2">
    <location>
        <begin position="14"/>
        <end position="171"/>
    </location>
</feature>
<dbReference type="InterPro" id="IPR028098">
    <property type="entry name" value="Glyco_trans_4-like_N"/>
</dbReference>
<name>A0ABR7XTK9_9SPHI</name>
<feature type="domain" description="Glycosyl transferase family 1" evidence="1">
    <location>
        <begin position="179"/>
        <end position="347"/>
    </location>
</feature>
<keyword evidence="4" id="KW-1185">Reference proteome</keyword>
<evidence type="ECO:0000259" key="1">
    <source>
        <dbReference type="Pfam" id="PF00534"/>
    </source>
</evidence>
<dbReference type="Proteomes" id="UP000651112">
    <property type="component" value="Unassembled WGS sequence"/>
</dbReference>
<dbReference type="SUPFAM" id="SSF53756">
    <property type="entry name" value="UDP-Glycosyltransferase/glycogen phosphorylase"/>
    <property type="match status" value="1"/>
</dbReference>
<proteinExistence type="predicted"/>
<evidence type="ECO:0000313" key="3">
    <source>
        <dbReference type="EMBL" id="MBD1422493.1"/>
    </source>
</evidence>
<evidence type="ECO:0000259" key="2">
    <source>
        <dbReference type="Pfam" id="PF13439"/>
    </source>
</evidence>
<dbReference type="InterPro" id="IPR050194">
    <property type="entry name" value="Glycosyltransferase_grp1"/>
</dbReference>
<dbReference type="PANTHER" id="PTHR45947">
    <property type="entry name" value="SULFOQUINOVOSYL TRANSFERASE SQD2"/>
    <property type="match status" value="1"/>
</dbReference>
<dbReference type="Pfam" id="PF00534">
    <property type="entry name" value="Glycos_transf_1"/>
    <property type="match status" value="1"/>
</dbReference>
<sequence>MSILQLGKFYPIRGGVEKVMYDLTIGLSERKVRCDMLCASTENYPQGTIELNAYGSVFVVPTKHKLAATMLAPAMITKLRQIARYYDVIHIHHPDPMACLALFLSGYRGKVVLHWHSDILKQRALLKLYVPLQNWLIKRADIIVGTSPVYVAESASLQKVQHKIDYIPIGVLPVQAVTEKIVAIKERYKDKHVIFSLGRLVDYKGYEYLIRAAQYLDNSFQIVIGGKGPLRESLTALIQELEVEDRVTLLGFLPDEDASAYYASADIFCLSSIWKTEAFAIVQIEAMSCGKPLVSTHIPGSGVSWVNEDGVSGLVVERENPEALAYACKKIATDLILKQQLSEGSQKRYEEYFTRDKMVEKSLELYEELRKQQNYEYE</sequence>
<dbReference type="EMBL" id="JACNYL010000003">
    <property type="protein sequence ID" value="MBD1422493.1"/>
    <property type="molecule type" value="Genomic_DNA"/>
</dbReference>
<protein>
    <submittedName>
        <fullName evidence="3">Glycosyltransferase</fullName>
    </submittedName>
</protein>
<dbReference type="Gene3D" id="3.40.50.2000">
    <property type="entry name" value="Glycogen Phosphorylase B"/>
    <property type="match status" value="2"/>
</dbReference>
<dbReference type="PANTHER" id="PTHR45947:SF3">
    <property type="entry name" value="SULFOQUINOVOSYL TRANSFERASE SQD2"/>
    <property type="match status" value="1"/>
</dbReference>
<evidence type="ECO:0000313" key="4">
    <source>
        <dbReference type="Proteomes" id="UP000651112"/>
    </source>
</evidence>